<proteinExistence type="predicted"/>
<evidence type="ECO:0000256" key="1">
    <source>
        <dbReference type="ARBA" id="ARBA00022722"/>
    </source>
</evidence>
<dbReference type="GO" id="GO:0009307">
    <property type="term" value="P:DNA restriction-modification system"/>
    <property type="evidence" value="ECO:0007669"/>
    <property type="project" value="InterPro"/>
</dbReference>
<gene>
    <name evidence="4" type="primary">hincIIR</name>
    <name evidence="4" type="ORF">NCTC10976_01901</name>
</gene>
<dbReference type="GO" id="GO:0003677">
    <property type="term" value="F:DNA binding"/>
    <property type="evidence" value="ECO:0007669"/>
    <property type="project" value="InterPro"/>
</dbReference>
<keyword evidence="2" id="KW-0255">Endonuclease</keyword>
<dbReference type="EC" id="3.1.21.4" evidence="4"/>
<accession>A0A448U1K9</accession>
<keyword evidence="1" id="KW-0540">Nuclease</keyword>
<dbReference type="Pfam" id="PF09226">
    <property type="entry name" value="Endonuc-HincII"/>
    <property type="match status" value="1"/>
</dbReference>
<dbReference type="CDD" id="cd22329">
    <property type="entry name" value="HincII-like"/>
    <property type="match status" value="1"/>
</dbReference>
<organism evidence="4 5">
    <name type="scientific">Actinobacillus pleuropneumoniae</name>
    <name type="common">Haemophilus pleuropneumoniae</name>
    <dbReference type="NCBI Taxonomy" id="715"/>
    <lineage>
        <taxon>Bacteria</taxon>
        <taxon>Pseudomonadati</taxon>
        <taxon>Pseudomonadota</taxon>
        <taxon>Gammaproteobacteria</taxon>
        <taxon>Pasteurellales</taxon>
        <taxon>Pasteurellaceae</taxon>
        <taxon>Actinobacillus</taxon>
    </lineage>
</organism>
<evidence type="ECO:0000313" key="5">
    <source>
        <dbReference type="Proteomes" id="UP000275510"/>
    </source>
</evidence>
<evidence type="ECO:0000256" key="3">
    <source>
        <dbReference type="ARBA" id="ARBA00022801"/>
    </source>
</evidence>
<keyword evidence="3 4" id="KW-0378">Hydrolase</keyword>
<sequence>MSFFKNIYNEINNELVGKTVPKPTSGTLSGHAAGEPFEKLVYAFLKRKLPDYTYKQYEYLNELYKKNPTVIGHKARMALFNSPTLLFLLSRGKEATNKWSIENPFEEKQNDTADILLVKDSFYELLDVKTRNISKSAQSPNIISAYKLAQTCAQMIDNEEYDLFDINYLEIDWVLKNNELICQSTYFAELFKSMPSDLYINWAAAMQIQFDVRDLEQKFVGTREEWARAYLKHFVQEAKKRADDMITRFVKPFEGYIIND</sequence>
<dbReference type="Proteomes" id="UP000275510">
    <property type="component" value="Chromosome"/>
</dbReference>
<evidence type="ECO:0000256" key="2">
    <source>
        <dbReference type="ARBA" id="ARBA00022759"/>
    </source>
</evidence>
<dbReference type="AlphaFoldDB" id="A0A448U1K9"/>
<name>A0A448U1K9_ACTPL</name>
<dbReference type="InterPro" id="IPR015307">
    <property type="entry name" value="Restrct_endonuc_II_HincII"/>
</dbReference>
<dbReference type="SUPFAM" id="SSF52980">
    <property type="entry name" value="Restriction endonuclease-like"/>
    <property type="match status" value="1"/>
</dbReference>
<dbReference type="REBASE" id="289581">
    <property type="entry name" value="Apl10976IP"/>
</dbReference>
<dbReference type="RefSeq" id="WP_005602534.1">
    <property type="nucleotide sequence ID" value="NZ_CBDBSX010000178.1"/>
</dbReference>
<reference evidence="4 5" key="1">
    <citation type="submission" date="2018-12" db="EMBL/GenBank/DDBJ databases">
        <authorList>
            <consortium name="Pathogen Informatics"/>
        </authorList>
    </citation>
    <scope>NUCLEOTIDE SEQUENCE [LARGE SCALE GENOMIC DNA]</scope>
    <source>
        <strain evidence="4 5">NCTC10976</strain>
    </source>
</reference>
<dbReference type="InterPro" id="IPR011335">
    <property type="entry name" value="Restrct_endonuc-II-like"/>
</dbReference>
<protein>
    <submittedName>
        <fullName evidence="4">Type-2 restriction enzyme HincII</fullName>
        <ecNumber evidence="4">3.1.21.4</ecNumber>
    </submittedName>
</protein>
<evidence type="ECO:0000313" key="4">
    <source>
        <dbReference type="EMBL" id="VEJ17749.1"/>
    </source>
</evidence>
<dbReference type="GO" id="GO:0009036">
    <property type="term" value="F:type II site-specific deoxyribonuclease activity"/>
    <property type="evidence" value="ECO:0007669"/>
    <property type="project" value="UniProtKB-EC"/>
</dbReference>
<dbReference type="Gene3D" id="3.40.600.10">
    <property type="entry name" value="DNA mismatch repair MutH/Restriction endonuclease, type II"/>
    <property type="match status" value="1"/>
</dbReference>
<dbReference type="EMBL" id="LR134515">
    <property type="protein sequence ID" value="VEJ17749.1"/>
    <property type="molecule type" value="Genomic_DNA"/>
</dbReference>
<dbReference type="InterPro" id="IPR037057">
    <property type="entry name" value="DNA_rep_MutH/T2_RE_sf"/>
</dbReference>